<dbReference type="AlphaFoldDB" id="A0A7U9DVJ6"/>
<sequence length="38" mass="4111">MRRSASCSPLSGPHRGRTVAVPAARGRRNGRRRGRPIG</sequence>
<protein>
    <submittedName>
        <fullName evidence="2">Uncharacterized protein</fullName>
    </submittedName>
</protein>
<dbReference type="EMBL" id="CM001889">
    <property type="protein sequence ID" value="EOY49220.1"/>
    <property type="molecule type" value="Genomic_DNA"/>
</dbReference>
<dbReference type="Proteomes" id="UP000014062">
    <property type="component" value="Chromosome"/>
</dbReference>
<feature type="region of interest" description="Disordered" evidence="1">
    <location>
        <begin position="1"/>
        <end position="38"/>
    </location>
</feature>
<reference evidence="3" key="1">
    <citation type="journal article" date="2013" name="Genome Biol. Evol.">
        <title>The genome sequence of Streptomyces lividans 66 reveals a novel tRNA-dependent peptide biosynthetic system within a metal-related genomic island.</title>
        <authorList>
            <person name="Cruz-Morales P."/>
            <person name="Vijgenboom E."/>
            <person name="Iruegas-Bocardo F."/>
            <person name="Girard G."/>
            <person name="Yanez-Guerra L.A."/>
            <person name="Ramos-Aboites H.E."/>
            <person name="Pernodet J.L."/>
            <person name="Anne J."/>
            <person name="van Wezel G.P."/>
            <person name="Barona-Gomez F."/>
        </authorList>
    </citation>
    <scope>NUCLEOTIDE SEQUENCE [LARGE SCALE GENOMIC DNA]</scope>
    <source>
        <strain evidence="3">1326</strain>
    </source>
</reference>
<feature type="compositionally biased region" description="Basic residues" evidence="1">
    <location>
        <begin position="25"/>
        <end position="38"/>
    </location>
</feature>
<gene>
    <name evidence="2" type="ORF">SLI_4511</name>
</gene>
<name>A0A7U9DVJ6_STRLI</name>
<evidence type="ECO:0000313" key="3">
    <source>
        <dbReference type="Proteomes" id="UP000014062"/>
    </source>
</evidence>
<evidence type="ECO:0000256" key="1">
    <source>
        <dbReference type="SAM" id="MobiDB-lite"/>
    </source>
</evidence>
<organism evidence="2 3">
    <name type="scientific">Streptomyces lividans 1326</name>
    <dbReference type="NCBI Taxonomy" id="1200984"/>
    <lineage>
        <taxon>Bacteria</taxon>
        <taxon>Bacillati</taxon>
        <taxon>Actinomycetota</taxon>
        <taxon>Actinomycetes</taxon>
        <taxon>Kitasatosporales</taxon>
        <taxon>Streptomycetaceae</taxon>
        <taxon>Streptomyces</taxon>
    </lineage>
</organism>
<evidence type="ECO:0000313" key="2">
    <source>
        <dbReference type="EMBL" id="EOY49220.1"/>
    </source>
</evidence>
<accession>A0A7U9DVJ6</accession>
<proteinExistence type="predicted"/>